<feature type="region of interest" description="Disordered" evidence="1">
    <location>
        <begin position="89"/>
        <end position="110"/>
    </location>
</feature>
<organism evidence="3 4">
    <name type="scientific">Rattus norvegicus</name>
    <name type="common">Rat</name>
    <dbReference type="NCBI Taxonomy" id="10116"/>
    <lineage>
        <taxon>Eukaryota</taxon>
        <taxon>Metazoa</taxon>
        <taxon>Chordata</taxon>
        <taxon>Craniata</taxon>
        <taxon>Vertebrata</taxon>
        <taxon>Euteleostomi</taxon>
        <taxon>Mammalia</taxon>
        <taxon>Eutheria</taxon>
        <taxon>Euarchontoglires</taxon>
        <taxon>Glires</taxon>
        <taxon>Rodentia</taxon>
        <taxon>Myomorpha</taxon>
        <taxon>Muroidea</taxon>
        <taxon>Muridae</taxon>
        <taxon>Murinae</taxon>
        <taxon>Rattus</taxon>
    </lineage>
</organism>
<evidence type="ECO:0000313" key="5">
    <source>
        <dbReference type="RGD" id="1304961"/>
    </source>
</evidence>
<dbReference type="AGR" id="RGD:1304961"/>
<evidence type="ECO:0000256" key="1">
    <source>
        <dbReference type="SAM" id="MobiDB-lite"/>
    </source>
</evidence>
<dbReference type="AlphaFoldDB" id="A6IAK7"/>
<keyword evidence="2" id="KW-0732">Signal</keyword>
<dbReference type="Proteomes" id="UP000234681">
    <property type="component" value="Chromosome 4"/>
</dbReference>
<feature type="compositionally biased region" description="Polar residues" evidence="1">
    <location>
        <begin position="130"/>
        <end position="139"/>
    </location>
</feature>
<sequence>MGRATGLALFQLVHCLTFVSDLALGCRTSSPSQARTLNRTSTGRHFRAFSPKRRDGCSSSGPSVIHAVLSPAGLLSAFKPPAYEDVVHHPGTPPPPYTMAPGHPLTTSNECTRCSSESSCSAQSEGTSVEGVSSNQSALPPQEGEPRAGVSPVHTPPSCRYRHLTGDSGIELCPCPDSSEGELVKELRASATQPDLEDHSPCALPPEPMSQVPPVGLASSYGDIP</sequence>
<evidence type="ECO:0000313" key="4">
    <source>
        <dbReference type="Proteomes" id="UP000234681"/>
    </source>
</evidence>
<dbReference type="InterPro" id="IPR021684">
    <property type="entry name" value="WBP1-like"/>
</dbReference>
<dbReference type="InterPro" id="IPR051994">
    <property type="entry name" value="WW_domain-binding"/>
</dbReference>
<protein>
    <submittedName>
        <fullName evidence="3">WW domain binding protein 1, isoform CRA_d</fullName>
    </submittedName>
</protein>
<accession>A6IAK7</accession>
<dbReference type="PANTHER" id="PTHR16209">
    <property type="entry name" value="VESICULAR, OVEREXPRESSED IN CANCER, PROSURVIVAL PROTEIN 1"/>
    <property type="match status" value="1"/>
</dbReference>
<feature type="region of interest" description="Disordered" evidence="1">
    <location>
        <begin position="122"/>
        <end position="154"/>
    </location>
</feature>
<feature type="compositionally biased region" description="Low complexity" evidence="1">
    <location>
        <begin position="99"/>
        <end position="110"/>
    </location>
</feature>
<gene>
    <name evidence="3 5" type="primary">Wbp1</name>
    <name evidence="3" type="ORF">rCG_56189</name>
</gene>
<dbReference type="PANTHER" id="PTHR16209:SF5">
    <property type="entry name" value="WW DOMAIN-BINDING PROTEIN 1"/>
    <property type="match status" value="1"/>
</dbReference>
<feature type="chain" id="PRO_5039903830" evidence="2">
    <location>
        <begin position="16"/>
        <end position="225"/>
    </location>
</feature>
<feature type="signal peptide" evidence="2">
    <location>
        <begin position="1"/>
        <end position="15"/>
    </location>
</feature>
<name>A6IAK7_RAT</name>
<evidence type="ECO:0000313" key="3">
    <source>
        <dbReference type="EMBL" id="EDL91125.1"/>
    </source>
</evidence>
<dbReference type="RGD" id="1304961">
    <property type="gene designation" value="Wbp1"/>
</dbReference>
<proteinExistence type="predicted"/>
<evidence type="ECO:0000256" key="2">
    <source>
        <dbReference type="SAM" id="SignalP"/>
    </source>
</evidence>
<reference evidence="4" key="1">
    <citation type="submission" date="2005-09" db="EMBL/GenBank/DDBJ databases">
        <authorList>
            <person name="Mural R.J."/>
            <person name="Li P.W."/>
            <person name="Adams M.D."/>
            <person name="Amanatides P.G."/>
            <person name="Baden-Tillson H."/>
            <person name="Barnstead M."/>
            <person name="Chin S.H."/>
            <person name="Dew I."/>
            <person name="Evans C.A."/>
            <person name="Ferriera S."/>
            <person name="Flanigan M."/>
            <person name="Fosler C."/>
            <person name="Glodek A."/>
            <person name="Gu Z."/>
            <person name="Holt R.A."/>
            <person name="Jennings D."/>
            <person name="Kraft C.L."/>
            <person name="Lu F."/>
            <person name="Nguyen T."/>
            <person name="Nusskern D.R."/>
            <person name="Pfannkoch C.M."/>
            <person name="Sitter C."/>
            <person name="Sutton G.G."/>
            <person name="Venter J.C."/>
            <person name="Wang Z."/>
            <person name="Woodage T."/>
            <person name="Zheng X.H."/>
            <person name="Zhong F."/>
        </authorList>
    </citation>
    <scope>NUCLEOTIDE SEQUENCE [LARGE SCALE GENOMIC DNA]</scope>
    <source>
        <strain>BN</strain>
        <strain evidence="4">Sprague-Dawley</strain>
    </source>
</reference>
<feature type="region of interest" description="Disordered" evidence="1">
    <location>
        <begin position="189"/>
        <end position="225"/>
    </location>
</feature>
<dbReference type="Pfam" id="PF11669">
    <property type="entry name" value="WBP-1"/>
    <property type="match status" value="1"/>
</dbReference>
<dbReference type="EMBL" id="CH473957">
    <property type="protein sequence ID" value="EDL91125.1"/>
    <property type="molecule type" value="Genomic_DNA"/>
</dbReference>